<evidence type="ECO:0000256" key="6">
    <source>
        <dbReference type="SAM" id="Phobius"/>
    </source>
</evidence>
<evidence type="ECO:0000256" key="2">
    <source>
        <dbReference type="ARBA" id="ARBA00022737"/>
    </source>
</evidence>
<dbReference type="RefSeq" id="WP_077311682.1">
    <property type="nucleotide sequence ID" value="NZ_AP024887.1"/>
</dbReference>
<dbReference type="GO" id="GO:0017004">
    <property type="term" value="P:cytochrome complex assembly"/>
    <property type="evidence" value="ECO:0007669"/>
    <property type="project" value="UniProtKB-KW"/>
</dbReference>
<dbReference type="InterPro" id="IPR019734">
    <property type="entry name" value="TPR_rpt"/>
</dbReference>
<dbReference type="NCBIfam" id="TIGR03142">
    <property type="entry name" value="cytochro_ccmI"/>
    <property type="match status" value="1"/>
</dbReference>
<dbReference type="OrthoDB" id="9776053at2"/>
<dbReference type="PROSITE" id="PS50005">
    <property type="entry name" value="TPR"/>
    <property type="match status" value="1"/>
</dbReference>
<evidence type="ECO:0000256" key="4">
    <source>
        <dbReference type="ARBA" id="ARBA00022803"/>
    </source>
</evidence>
<dbReference type="InterPro" id="IPR051263">
    <property type="entry name" value="C-type_cytochrome_biogenesis"/>
</dbReference>
<keyword evidence="10" id="KW-1185">Reference proteome</keyword>
<dbReference type="Proteomes" id="UP000189475">
    <property type="component" value="Unassembled WGS sequence"/>
</dbReference>
<reference evidence="9 10" key="1">
    <citation type="submission" date="2017-02" db="EMBL/GenBank/DDBJ databases">
        <authorList>
            <person name="Peterson S.W."/>
        </authorList>
    </citation>
    <scope>NUCLEOTIDE SEQUENCE [LARGE SCALE GENOMIC DNA]</scope>
    <source>
        <strain evidence="9 10">CECT 9027</strain>
    </source>
</reference>
<dbReference type="InterPro" id="IPR017560">
    <property type="entry name" value="Cyt_c_biogenesis_CcmI"/>
</dbReference>
<evidence type="ECO:0000259" key="7">
    <source>
        <dbReference type="Pfam" id="PF23892"/>
    </source>
</evidence>
<dbReference type="InterPro" id="IPR056413">
    <property type="entry name" value="TPR_CcmH_CycH"/>
</dbReference>
<feature type="domain" description="Cytochrome c-type biogenesis protein H TPR" evidence="8">
    <location>
        <begin position="121"/>
        <end position="277"/>
    </location>
</feature>
<evidence type="ECO:0000313" key="10">
    <source>
        <dbReference type="Proteomes" id="UP000189475"/>
    </source>
</evidence>
<keyword evidence="4 5" id="KW-0802">TPR repeat</keyword>
<sequence>MISFWLFSILMVVIAFSCVAYPFLRKKPNDDPEQRAKLNAEFYHHRLHEMTAEEDAGVIDDRDALVDELKSSLAHDVTPDNTHKTITTSKGWPVKRLLLCLFLVLFGATYAIYAYVGSYQQIAHWQSINSNIEQLPEQLKSANGQISQEKMQDLILGLRTKLYHHPDQAQGWNLLGHVAVSGQDSRTAIGALHKAYQLQPHNTGYQLDYAQVLILSSDKIDQAKGRELLQQSIQQGDGDLRTYSLLGYDAYQHQKYATAIKYWHKMQQSIAEDDPRYAKIARNIDNATVRMNNDLSVSVPVTIDFPSSLSAPDGAALIVSVHAVDGNPMPVAAVKYTKQPFPHNVVLTDDNNLMPQRRLSKQQRVFVKVRIDYDGNVSTGSGDWVGQSQPFSVGDAADIALKKHQ</sequence>
<gene>
    <name evidence="9" type="primary">ccmH_2</name>
    <name evidence="9" type="ORF">VPAL9027_00335</name>
</gene>
<organism evidence="9 10">
    <name type="scientific">Vibrio palustris</name>
    <dbReference type="NCBI Taxonomy" id="1918946"/>
    <lineage>
        <taxon>Bacteria</taxon>
        <taxon>Pseudomonadati</taxon>
        <taxon>Pseudomonadota</taxon>
        <taxon>Gammaproteobacteria</taxon>
        <taxon>Vibrionales</taxon>
        <taxon>Vibrionaceae</taxon>
        <taxon>Vibrio</taxon>
    </lineage>
</organism>
<evidence type="ECO:0000313" key="9">
    <source>
        <dbReference type="EMBL" id="SJL82410.1"/>
    </source>
</evidence>
<feature type="transmembrane region" description="Helical" evidence="6">
    <location>
        <begin position="6"/>
        <end position="24"/>
    </location>
</feature>
<comment type="subcellular location">
    <subcellularLocation>
        <location evidence="1">Cell envelope</location>
    </subcellularLocation>
</comment>
<feature type="domain" description="Cytochrome c-type biogenesis protein H Ig-like" evidence="7">
    <location>
        <begin position="300"/>
        <end position="401"/>
    </location>
</feature>
<dbReference type="PANTHER" id="PTHR47870:SF1">
    <property type="entry name" value="CYTOCHROME C-TYPE BIOGENESIS PROTEIN CCMH"/>
    <property type="match status" value="1"/>
</dbReference>
<feature type="repeat" description="TPR" evidence="5">
    <location>
        <begin position="169"/>
        <end position="202"/>
    </location>
</feature>
<feature type="transmembrane region" description="Helical" evidence="6">
    <location>
        <begin position="97"/>
        <end position="116"/>
    </location>
</feature>
<evidence type="ECO:0000256" key="1">
    <source>
        <dbReference type="ARBA" id="ARBA00004196"/>
    </source>
</evidence>
<keyword evidence="6" id="KW-0472">Membrane</keyword>
<accession>A0A1R4B0G9</accession>
<dbReference type="SUPFAM" id="SSF48452">
    <property type="entry name" value="TPR-like"/>
    <property type="match status" value="1"/>
</dbReference>
<proteinExistence type="predicted"/>
<dbReference type="Pfam" id="PF23892">
    <property type="entry name" value="Ig_CycH"/>
    <property type="match status" value="1"/>
</dbReference>
<dbReference type="STRING" id="1918946.VPAL9027_00335"/>
<dbReference type="InterPro" id="IPR056412">
    <property type="entry name" value="Ig_CycH"/>
</dbReference>
<dbReference type="InterPro" id="IPR011990">
    <property type="entry name" value="TPR-like_helical_dom_sf"/>
</dbReference>
<evidence type="ECO:0000256" key="3">
    <source>
        <dbReference type="ARBA" id="ARBA00022748"/>
    </source>
</evidence>
<dbReference type="GO" id="GO:0030313">
    <property type="term" value="C:cell envelope"/>
    <property type="evidence" value="ECO:0007669"/>
    <property type="project" value="UniProtKB-SubCell"/>
</dbReference>
<dbReference type="PANTHER" id="PTHR47870">
    <property type="entry name" value="CYTOCHROME C-TYPE BIOGENESIS PROTEIN CCMH"/>
    <property type="match status" value="1"/>
</dbReference>
<keyword evidence="6" id="KW-0812">Transmembrane</keyword>
<keyword evidence="6" id="KW-1133">Transmembrane helix</keyword>
<dbReference type="Pfam" id="PF23914">
    <property type="entry name" value="TPR_CcmH_CycH"/>
    <property type="match status" value="1"/>
</dbReference>
<dbReference type="Gene3D" id="1.25.40.10">
    <property type="entry name" value="Tetratricopeptide repeat domain"/>
    <property type="match status" value="1"/>
</dbReference>
<name>A0A1R4B0G9_9VIBR</name>
<evidence type="ECO:0000256" key="5">
    <source>
        <dbReference type="PROSITE-ProRule" id="PRU00339"/>
    </source>
</evidence>
<dbReference type="GO" id="GO:0005886">
    <property type="term" value="C:plasma membrane"/>
    <property type="evidence" value="ECO:0007669"/>
    <property type="project" value="TreeGrafter"/>
</dbReference>
<protein>
    <submittedName>
        <fullName evidence="9">Cytochrome c-type biogenesis protein CcmH</fullName>
    </submittedName>
</protein>
<keyword evidence="3" id="KW-0201">Cytochrome c-type biogenesis</keyword>
<evidence type="ECO:0000259" key="8">
    <source>
        <dbReference type="Pfam" id="PF23914"/>
    </source>
</evidence>
<dbReference type="EMBL" id="FUFT01000001">
    <property type="protein sequence ID" value="SJL82410.1"/>
    <property type="molecule type" value="Genomic_DNA"/>
</dbReference>
<dbReference type="AlphaFoldDB" id="A0A1R4B0G9"/>
<keyword evidence="2" id="KW-0677">Repeat</keyword>